<dbReference type="HAMAP" id="MF_00902">
    <property type="entry name" value="TatC"/>
    <property type="match status" value="1"/>
</dbReference>
<dbReference type="InterPro" id="IPR002033">
    <property type="entry name" value="TatC"/>
</dbReference>
<dbReference type="NCBIfam" id="TIGR00945">
    <property type="entry name" value="tatC"/>
    <property type="match status" value="1"/>
</dbReference>
<dbReference type="GO" id="GO:0033281">
    <property type="term" value="C:TAT protein transport complex"/>
    <property type="evidence" value="ECO:0007669"/>
    <property type="project" value="TreeGrafter"/>
</dbReference>
<dbReference type="GO" id="GO:0043953">
    <property type="term" value="P:protein transport by the Tat complex"/>
    <property type="evidence" value="ECO:0007669"/>
    <property type="project" value="TreeGrafter"/>
</dbReference>
<dbReference type="PANTHER" id="PTHR30371:SF0">
    <property type="entry name" value="SEC-INDEPENDENT PROTEIN TRANSLOCASE PROTEIN TATC, CHLOROPLASTIC-RELATED"/>
    <property type="match status" value="1"/>
</dbReference>
<gene>
    <name evidence="6" type="ORF">UFOPK3376_02681</name>
</gene>
<dbReference type="GO" id="GO:0009977">
    <property type="term" value="F:proton motive force dependent protein transmembrane transporter activity"/>
    <property type="evidence" value="ECO:0007669"/>
    <property type="project" value="TreeGrafter"/>
</dbReference>
<feature type="transmembrane region" description="Helical" evidence="5">
    <location>
        <begin position="126"/>
        <end position="148"/>
    </location>
</feature>
<organism evidence="6">
    <name type="scientific">freshwater metagenome</name>
    <dbReference type="NCBI Taxonomy" id="449393"/>
    <lineage>
        <taxon>unclassified sequences</taxon>
        <taxon>metagenomes</taxon>
        <taxon>ecological metagenomes</taxon>
    </lineage>
</organism>
<dbReference type="PRINTS" id="PR01840">
    <property type="entry name" value="TATCFAMILY"/>
</dbReference>
<dbReference type="EMBL" id="CAFBLP010000096">
    <property type="protein sequence ID" value="CAB4889319.1"/>
    <property type="molecule type" value="Genomic_DNA"/>
</dbReference>
<evidence type="ECO:0000256" key="2">
    <source>
        <dbReference type="ARBA" id="ARBA00022692"/>
    </source>
</evidence>
<dbReference type="GO" id="GO:0065002">
    <property type="term" value="P:intracellular protein transmembrane transport"/>
    <property type="evidence" value="ECO:0007669"/>
    <property type="project" value="TreeGrafter"/>
</dbReference>
<feature type="transmembrane region" description="Helical" evidence="5">
    <location>
        <begin position="172"/>
        <end position="199"/>
    </location>
</feature>
<feature type="transmembrane region" description="Helical" evidence="5">
    <location>
        <begin position="235"/>
        <end position="255"/>
    </location>
</feature>
<reference evidence="6" key="1">
    <citation type="submission" date="2020-05" db="EMBL/GenBank/DDBJ databases">
        <authorList>
            <person name="Chiriac C."/>
            <person name="Salcher M."/>
            <person name="Ghai R."/>
            <person name="Kavagutti S V."/>
        </authorList>
    </citation>
    <scope>NUCLEOTIDE SEQUENCE</scope>
</reference>
<evidence type="ECO:0000256" key="3">
    <source>
        <dbReference type="ARBA" id="ARBA00022989"/>
    </source>
</evidence>
<accession>A0A6J7FAJ9</accession>
<comment type="subcellular location">
    <subcellularLocation>
        <location evidence="1">Membrane</location>
        <topology evidence="1">Multi-pass membrane protein</topology>
    </subcellularLocation>
</comment>
<evidence type="ECO:0000256" key="1">
    <source>
        <dbReference type="ARBA" id="ARBA00004141"/>
    </source>
</evidence>
<evidence type="ECO:0000256" key="5">
    <source>
        <dbReference type="SAM" id="Phobius"/>
    </source>
</evidence>
<feature type="transmembrane region" description="Helical" evidence="5">
    <location>
        <begin position="211"/>
        <end position="229"/>
    </location>
</feature>
<evidence type="ECO:0000256" key="4">
    <source>
        <dbReference type="ARBA" id="ARBA00023136"/>
    </source>
</evidence>
<dbReference type="Pfam" id="PF00902">
    <property type="entry name" value="TatC"/>
    <property type="match status" value="1"/>
</dbReference>
<keyword evidence="2 5" id="KW-0812">Transmembrane</keyword>
<keyword evidence="3 5" id="KW-1133">Transmembrane helix</keyword>
<sequence>MKLPFKKSAIPTLKGPEDRMTLRDHLAELRVRVVRSVLAIALGVCIMLAFYDQVLKFLLGPYRDLCARKPVGFCDGKVYGLGPLDGFSTRISVSLYGGLLLALPVVLWQIWRFVVPGLHAKEKKYAIPFIASTIALFALGGYIAFWTLDKALEFLIAWSGSGVGQVFQVSKYISLVGLMVFAFGIGFEFPVLLVFLQLVGVLTPQTLLKGWRYAIMVIFVIAAVITPSGDPISMLALAVPMSIFYLCSIVIGLIIQRRKKARGDDEDADDEALAGASA</sequence>
<protein>
    <submittedName>
        <fullName evidence="6">Unannotated protein</fullName>
    </submittedName>
</protein>
<evidence type="ECO:0000313" key="6">
    <source>
        <dbReference type="EMBL" id="CAB4889319.1"/>
    </source>
</evidence>
<keyword evidence="4 5" id="KW-0472">Membrane</keyword>
<feature type="transmembrane region" description="Helical" evidence="5">
    <location>
        <begin position="93"/>
        <end position="114"/>
    </location>
</feature>
<name>A0A6J7FAJ9_9ZZZZ</name>
<feature type="transmembrane region" description="Helical" evidence="5">
    <location>
        <begin position="33"/>
        <end position="51"/>
    </location>
</feature>
<dbReference type="PANTHER" id="PTHR30371">
    <property type="entry name" value="SEC-INDEPENDENT PROTEIN TRANSLOCASE PROTEIN TATC"/>
    <property type="match status" value="1"/>
</dbReference>
<proteinExistence type="inferred from homology"/>
<dbReference type="AlphaFoldDB" id="A0A6J7FAJ9"/>